<proteinExistence type="predicted"/>
<comment type="caution">
    <text evidence="2">The sequence shown here is derived from an EMBL/GenBank/DDBJ whole genome shotgun (WGS) entry which is preliminary data.</text>
</comment>
<accession>A0AAE1A3W3</accession>
<keyword evidence="3" id="KW-1185">Reference proteome</keyword>
<feature type="region of interest" description="Disordered" evidence="1">
    <location>
        <begin position="171"/>
        <end position="250"/>
    </location>
</feature>
<sequence>MAAGDSSMDPSGKPKPLNRVAWLLEIPQWILQKTKETKDIRSFLRSQEFLEESYTVPSGSRQAQEKSEYMRLEQHLLHTRPPWDVLIPITCPKFISTKREKHAISIAIFLLPKKQKLGRVRLALQPRSGASQTVGLKKKPVPNLGLPGTGNPPGGVARPCWLLALNTAHTADNRHQTSEKTRTVTRVSKPLNDIDQQTSDSRQQTSEETRTVTRVSKPLNGIDQQTSDSRHKTEDIRGNSDCDSGIKTSQ</sequence>
<reference evidence="2" key="1">
    <citation type="journal article" date="2023" name="G3 (Bethesda)">
        <title>A reference genome for the long-term kleptoplast-retaining sea slug Elysia crispata morphotype clarki.</title>
        <authorList>
            <person name="Eastman K.E."/>
            <person name="Pendleton A.L."/>
            <person name="Shaikh M.A."/>
            <person name="Suttiyut T."/>
            <person name="Ogas R."/>
            <person name="Tomko P."/>
            <person name="Gavelis G."/>
            <person name="Widhalm J.R."/>
            <person name="Wisecaver J.H."/>
        </authorList>
    </citation>
    <scope>NUCLEOTIDE SEQUENCE</scope>
    <source>
        <strain evidence="2">ECLA1</strain>
    </source>
</reference>
<dbReference type="Proteomes" id="UP001283361">
    <property type="component" value="Unassembled WGS sequence"/>
</dbReference>
<name>A0AAE1A3W3_9GAST</name>
<organism evidence="2 3">
    <name type="scientific">Elysia crispata</name>
    <name type="common">lettuce slug</name>
    <dbReference type="NCBI Taxonomy" id="231223"/>
    <lineage>
        <taxon>Eukaryota</taxon>
        <taxon>Metazoa</taxon>
        <taxon>Spiralia</taxon>
        <taxon>Lophotrochozoa</taxon>
        <taxon>Mollusca</taxon>
        <taxon>Gastropoda</taxon>
        <taxon>Heterobranchia</taxon>
        <taxon>Euthyneura</taxon>
        <taxon>Panpulmonata</taxon>
        <taxon>Sacoglossa</taxon>
        <taxon>Placobranchoidea</taxon>
        <taxon>Plakobranchidae</taxon>
        <taxon>Elysia</taxon>
    </lineage>
</organism>
<protein>
    <submittedName>
        <fullName evidence="2">Uncharacterized protein</fullName>
    </submittedName>
</protein>
<dbReference type="EMBL" id="JAWDGP010002724">
    <property type="protein sequence ID" value="KAK3780453.1"/>
    <property type="molecule type" value="Genomic_DNA"/>
</dbReference>
<evidence type="ECO:0000256" key="1">
    <source>
        <dbReference type="SAM" id="MobiDB-lite"/>
    </source>
</evidence>
<feature type="compositionally biased region" description="Basic and acidic residues" evidence="1">
    <location>
        <begin position="171"/>
        <end position="182"/>
    </location>
</feature>
<gene>
    <name evidence="2" type="ORF">RRG08_024303</name>
</gene>
<feature type="compositionally biased region" description="Low complexity" evidence="1">
    <location>
        <begin position="195"/>
        <end position="204"/>
    </location>
</feature>
<dbReference type="AlphaFoldDB" id="A0AAE1A3W3"/>
<feature type="compositionally biased region" description="Basic and acidic residues" evidence="1">
    <location>
        <begin position="228"/>
        <end position="240"/>
    </location>
</feature>
<evidence type="ECO:0000313" key="3">
    <source>
        <dbReference type="Proteomes" id="UP001283361"/>
    </source>
</evidence>
<evidence type="ECO:0000313" key="2">
    <source>
        <dbReference type="EMBL" id="KAK3780453.1"/>
    </source>
</evidence>
<feature type="region of interest" description="Disordered" evidence="1">
    <location>
        <begin position="130"/>
        <end position="152"/>
    </location>
</feature>